<dbReference type="PANTHER" id="PTHR30024:SF43">
    <property type="entry name" value="BLL4572 PROTEIN"/>
    <property type="match status" value="1"/>
</dbReference>
<dbReference type="AlphaFoldDB" id="A0A4P6ZX70"/>
<dbReference type="EMBL" id="CP038015">
    <property type="protein sequence ID" value="QBP40992.1"/>
    <property type="molecule type" value="Genomic_DNA"/>
</dbReference>
<evidence type="ECO:0000256" key="4">
    <source>
        <dbReference type="ARBA" id="ARBA00022519"/>
    </source>
</evidence>
<dbReference type="Pfam" id="PF13379">
    <property type="entry name" value="NMT1_2"/>
    <property type="match status" value="1"/>
</dbReference>
<reference evidence="7 8" key="1">
    <citation type="submission" date="2019-03" db="EMBL/GenBank/DDBJ databases">
        <title>Complete genome sequence of Paenisporosarcina antarctica CGMCC 1.6503T.</title>
        <authorList>
            <person name="Rong J.-C."/>
            <person name="Chi N.-Y."/>
            <person name="Zhang Q.-F."/>
        </authorList>
    </citation>
    <scope>NUCLEOTIDE SEQUENCE [LARGE SCALE GENOMIC DNA]</scope>
    <source>
        <strain evidence="7 8">CGMCC 1.6503</strain>
    </source>
</reference>
<evidence type="ECO:0000313" key="7">
    <source>
        <dbReference type="EMBL" id="QBP40992.1"/>
    </source>
</evidence>
<evidence type="ECO:0000313" key="8">
    <source>
        <dbReference type="Proteomes" id="UP000294292"/>
    </source>
</evidence>
<keyword evidence="2" id="KW-0813">Transport</keyword>
<dbReference type="RefSeq" id="WP_134209652.1">
    <property type="nucleotide sequence ID" value="NZ_CP038015.1"/>
</dbReference>
<keyword evidence="8" id="KW-1185">Reference proteome</keyword>
<sequence length="319" mass="35726">MKKRKVALSVLAASILLFLTACGQPSMQAAVDKPVIKIGYLPITHAGPLYMDEHMEEGKYGEYELEMVKFNSWPDLMDALNTGRIDGASVLVELAMKAKEKGIDLKAVALGHKDGNVVISSKDIESANDLKGKTFAIPHTYSSHNILLYEMLKNEGLSLEDVNVVEMAPPEMPAALSEQRISGYVVAEPFGALAVKNNIGKVLHHSDAIWADSYCCVLVLRQDFMDLQTKATQSLVTQYVESGKHAEKKDEAVYEAFSQYMKVEREVLELSLGWISFENLRIEETEYNTLRDFVLEMELMENPPVFEDFVDNTYIDEAM</sequence>
<evidence type="ECO:0000256" key="1">
    <source>
        <dbReference type="ARBA" id="ARBA00004533"/>
    </source>
</evidence>
<keyword evidence="5" id="KW-0472">Membrane</keyword>
<dbReference type="OrthoDB" id="570524at2"/>
<evidence type="ECO:0000256" key="3">
    <source>
        <dbReference type="ARBA" id="ARBA00022475"/>
    </source>
</evidence>
<dbReference type="KEGG" id="panc:E2636_07575"/>
<evidence type="ECO:0000256" key="6">
    <source>
        <dbReference type="SAM" id="SignalP"/>
    </source>
</evidence>
<keyword evidence="6" id="KW-0732">Signal</keyword>
<dbReference type="PANTHER" id="PTHR30024">
    <property type="entry name" value="ALIPHATIC SULFONATES-BINDING PROTEIN-RELATED"/>
    <property type="match status" value="1"/>
</dbReference>
<gene>
    <name evidence="7" type="ORF">E2636_07575</name>
</gene>
<dbReference type="CDD" id="cd13553">
    <property type="entry name" value="PBP2_NrtA_CpmA_like"/>
    <property type="match status" value="1"/>
</dbReference>
<protein>
    <submittedName>
        <fullName evidence="7">ABC transporter substrate-binding protein</fullName>
    </submittedName>
</protein>
<dbReference type="Gene3D" id="3.40.190.10">
    <property type="entry name" value="Periplasmic binding protein-like II"/>
    <property type="match status" value="2"/>
</dbReference>
<accession>A0A4P6ZX70</accession>
<dbReference type="InterPro" id="IPR044527">
    <property type="entry name" value="NrtA/CpmA_ABC-bd_dom"/>
</dbReference>
<name>A0A4P6ZX70_9BACL</name>
<organism evidence="7 8">
    <name type="scientific">Paenisporosarcina antarctica</name>
    <dbReference type="NCBI Taxonomy" id="417367"/>
    <lineage>
        <taxon>Bacteria</taxon>
        <taxon>Bacillati</taxon>
        <taxon>Bacillota</taxon>
        <taxon>Bacilli</taxon>
        <taxon>Bacillales</taxon>
        <taxon>Caryophanaceae</taxon>
        <taxon>Paenisporosarcina</taxon>
    </lineage>
</organism>
<comment type="subcellular location">
    <subcellularLocation>
        <location evidence="1">Cell inner membrane</location>
    </subcellularLocation>
</comment>
<evidence type="ECO:0000256" key="2">
    <source>
        <dbReference type="ARBA" id="ARBA00022448"/>
    </source>
</evidence>
<dbReference type="PROSITE" id="PS51257">
    <property type="entry name" value="PROKAR_LIPOPROTEIN"/>
    <property type="match status" value="1"/>
</dbReference>
<keyword evidence="3" id="KW-1003">Cell membrane</keyword>
<evidence type="ECO:0000256" key="5">
    <source>
        <dbReference type="ARBA" id="ARBA00023136"/>
    </source>
</evidence>
<dbReference type="Proteomes" id="UP000294292">
    <property type="component" value="Chromosome"/>
</dbReference>
<proteinExistence type="predicted"/>
<dbReference type="SUPFAM" id="SSF53850">
    <property type="entry name" value="Periplasmic binding protein-like II"/>
    <property type="match status" value="1"/>
</dbReference>
<feature type="chain" id="PRO_5038906138" evidence="6">
    <location>
        <begin position="24"/>
        <end position="319"/>
    </location>
</feature>
<feature type="signal peptide" evidence="6">
    <location>
        <begin position="1"/>
        <end position="23"/>
    </location>
</feature>
<keyword evidence="4" id="KW-0997">Cell inner membrane</keyword>
<dbReference type="GO" id="GO:0005886">
    <property type="term" value="C:plasma membrane"/>
    <property type="evidence" value="ECO:0007669"/>
    <property type="project" value="UniProtKB-SubCell"/>
</dbReference>